<organism evidence="1 2">
    <name type="scientific">Aeromicrobium terrae</name>
    <dbReference type="NCBI Taxonomy" id="2498846"/>
    <lineage>
        <taxon>Bacteria</taxon>
        <taxon>Bacillati</taxon>
        <taxon>Actinomycetota</taxon>
        <taxon>Actinomycetes</taxon>
        <taxon>Propionibacteriales</taxon>
        <taxon>Nocardioidaceae</taxon>
        <taxon>Aeromicrobium</taxon>
    </lineage>
</organism>
<evidence type="ECO:0000313" key="2">
    <source>
        <dbReference type="Proteomes" id="UP000321571"/>
    </source>
</evidence>
<dbReference type="OrthoDB" id="68692at2"/>
<proteinExistence type="predicted"/>
<protein>
    <submittedName>
        <fullName evidence="1">Uncharacterized protein</fullName>
    </submittedName>
</protein>
<sequence>MTRSDWIEHRRPDGELVGWLEPDGDGFHVVDLLGRRHTSAPVDYAEAERALEELGIGYLADRYSLQLEDGTERRVRISEVSLEGVVVLADDFGTAAVIGANPDSYELPFPAPAELRSLDAASLPRDLLP</sequence>
<evidence type="ECO:0000313" key="1">
    <source>
        <dbReference type="EMBL" id="TXL63089.1"/>
    </source>
</evidence>
<dbReference type="RefSeq" id="WP_147683381.1">
    <property type="nucleotide sequence ID" value="NZ_VDUX01000001.1"/>
</dbReference>
<reference evidence="1 2" key="1">
    <citation type="submission" date="2019-06" db="EMBL/GenBank/DDBJ databases">
        <title>Aeromicrobium sp. nov., isolated from a maize field.</title>
        <authorList>
            <person name="Lin S.-Y."/>
            <person name="Tsai C.-F."/>
            <person name="Young C.-C."/>
        </authorList>
    </citation>
    <scope>NUCLEOTIDE SEQUENCE [LARGE SCALE GENOMIC DNA]</scope>
    <source>
        <strain evidence="1 2">CC-CFT486</strain>
    </source>
</reference>
<dbReference type="EMBL" id="VDUX01000001">
    <property type="protein sequence ID" value="TXL63089.1"/>
    <property type="molecule type" value="Genomic_DNA"/>
</dbReference>
<accession>A0A5C8NMX8</accession>
<dbReference type="AlphaFoldDB" id="A0A5C8NMX8"/>
<keyword evidence="2" id="KW-1185">Reference proteome</keyword>
<dbReference type="Proteomes" id="UP000321571">
    <property type="component" value="Unassembled WGS sequence"/>
</dbReference>
<gene>
    <name evidence="1" type="ORF">FHP06_02340</name>
</gene>
<name>A0A5C8NMX8_9ACTN</name>
<comment type="caution">
    <text evidence="1">The sequence shown here is derived from an EMBL/GenBank/DDBJ whole genome shotgun (WGS) entry which is preliminary data.</text>
</comment>